<name>A0A3B9QTX8_9CORY</name>
<dbReference type="Pfam" id="PF03466">
    <property type="entry name" value="LysR_substrate"/>
    <property type="match status" value="1"/>
</dbReference>
<dbReference type="SUPFAM" id="SSF46785">
    <property type="entry name" value="Winged helix' DNA-binding domain"/>
    <property type="match status" value="1"/>
</dbReference>
<evidence type="ECO:0000256" key="5">
    <source>
        <dbReference type="ARBA" id="ARBA00023163"/>
    </source>
</evidence>
<dbReference type="PANTHER" id="PTHR30346:SF0">
    <property type="entry name" value="HCA OPERON TRANSCRIPTIONAL ACTIVATOR HCAR"/>
    <property type="match status" value="1"/>
</dbReference>
<evidence type="ECO:0000256" key="2">
    <source>
        <dbReference type="ARBA" id="ARBA00023015"/>
    </source>
</evidence>
<dbReference type="Proteomes" id="UP000260925">
    <property type="component" value="Unassembled WGS sequence"/>
</dbReference>
<keyword evidence="5" id="KW-0804">Transcription</keyword>
<organism evidence="7 8">
    <name type="scientific">Corynebacterium variabile</name>
    <dbReference type="NCBI Taxonomy" id="1727"/>
    <lineage>
        <taxon>Bacteria</taxon>
        <taxon>Bacillati</taxon>
        <taxon>Actinomycetota</taxon>
        <taxon>Actinomycetes</taxon>
        <taxon>Mycobacteriales</taxon>
        <taxon>Corynebacteriaceae</taxon>
        <taxon>Corynebacterium</taxon>
    </lineage>
</organism>
<dbReference type="GO" id="GO:0003700">
    <property type="term" value="F:DNA-binding transcription factor activity"/>
    <property type="evidence" value="ECO:0007669"/>
    <property type="project" value="InterPro"/>
</dbReference>
<dbReference type="GO" id="GO:0003677">
    <property type="term" value="F:DNA binding"/>
    <property type="evidence" value="ECO:0007669"/>
    <property type="project" value="UniProtKB-KW"/>
</dbReference>
<keyword evidence="3" id="KW-0238">DNA-binding</keyword>
<protein>
    <recommendedName>
        <fullName evidence="6">HTH lysR-type domain-containing protein</fullName>
    </recommendedName>
</protein>
<dbReference type="PRINTS" id="PR00039">
    <property type="entry name" value="HTHLYSR"/>
</dbReference>
<dbReference type="Pfam" id="PF00126">
    <property type="entry name" value="HTH_1"/>
    <property type="match status" value="1"/>
</dbReference>
<dbReference type="InterPro" id="IPR036390">
    <property type="entry name" value="WH_DNA-bd_sf"/>
</dbReference>
<proteinExistence type="inferred from homology"/>
<dbReference type="SUPFAM" id="SSF53850">
    <property type="entry name" value="Periplasmic binding protein-like II"/>
    <property type="match status" value="1"/>
</dbReference>
<gene>
    <name evidence="7" type="ORF">DCL06_05590</name>
</gene>
<evidence type="ECO:0000256" key="4">
    <source>
        <dbReference type="ARBA" id="ARBA00023159"/>
    </source>
</evidence>
<evidence type="ECO:0000256" key="1">
    <source>
        <dbReference type="ARBA" id="ARBA00009437"/>
    </source>
</evidence>
<reference evidence="7 8" key="1">
    <citation type="journal article" date="2018" name="Nat. Biotechnol.">
        <title>A standardized bacterial taxonomy based on genome phylogeny substantially revises the tree of life.</title>
        <authorList>
            <person name="Parks D.H."/>
            <person name="Chuvochina M."/>
            <person name="Waite D.W."/>
            <person name="Rinke C."/>
            <person name="Skarshewski A."/>
            <person name="Chaumeil P.A."/>
            <person name="Hugenholtz P."/>
        </authorList>
    </citation>
    <scope>NUCLEOTIDE SEQUENCE [LARGE SCALE GENOMIC DNA]</scope>
    <source>
        <strain evidence="7">UBA9851</strain>
    </source>
</reference>
<feature type="domain" description="HTH lysR-type" evidence="6">
    <location>
        <begin position="19"/>
        <end position="77"/>
    </location>
</feature>
<evidence type="ECO:0000259" key="6">
    <source>
        <dbReference type="PROSITE" id="PS50931"/>
    </source>
</evidence>
<dbReference type="Gene3D" id="1.10.10.10">
    <property type="entry name" value="Winged helix-like DNA-binding domain superfamily/Winged helix DNA-binding domain"/>
    <property type="match status" value="1"/>
</dbReference>
<keyword evidence="2" id="KW-0805">Transcription regulation</keyword>
<dbReference type="PROSITE" id="PS50931">
    <property type="entry name" value="HTH_LYSR"/>
    <property type="match status" value="1"/>
</dbReference>
<dbReference type="AlphaFoldDB" id="A0A3B9QTX8"/>
<keyword evidence="4" id="KW-0010">Activator</keyword>
<dbReference type="InterPro" id="IPR036388">
    <property type="entry name" value="WH-like_DNA-bd_sf"/>
</dbReference>
<dbReference type="Gene3D" id="3.40.190.10">
    <property type="entry name" value="Periplasmic binding protein-like II"/>
    <property type="match status" value="2"/>
</dbReference>
<comment type="similarity">
    <text evidence="1">Belongs to the LysR transcriptional regulatory family.</text>
</comment>
<dbReference type="GO" id="GO:0032993">
    <property type="term" value="C:protein-DNA complex"/>
    <property type="evidence" value="ECO:0007669"/>
    <property type="project" value="TreeGrafter"/>
</dbReference>
<evidence type="ECO:0000313" key="7">
    <source>
        <dbReference type="EMBL" id="HAF72439.1"/>
    </source>
</evidence>
<dbReference type="FunFam" id="1.10.10.10:FF:000001">
    <property type="entry name" value="LysR family transcriptional regulator"/>
    <property type="match status" value="1"/>
</dbReference>
<accession>A0A3B9QTX8</accession>
<dbReference type="PANTHER" id="PTHR30346">
    <property type="entry name" value="TRANSCRIPTIONAL DUAL REGULATOR HCAR-RELATED"/>
    <property type="match status" value="1"/>
</dbReference>
<dbReference type="InterPro" id="IPR000847">
    <property type="entry name" value="LysR_HTH_N"/>
</dbReference>
<dbReference type="EMBL" id="DMDD01000128">
    <property type="protein sequence ID" value="HAF72439.1"/>
    <property type="molecule type" value="Genomic_DNA"/>
</dbReference>
<sequence length="321" mass="35055">MRRSDRRRRSTVPSAAPPFTLTQLRYFVRVAELGSMTAASEDLYVAQSAVSSAVHQLENSLGATLFIRQRSRGVHLTEQGGAFLTAALQVLASADDAVSCLRPDHLCGPLDVGCFTTLAPFWLPGILEEIQRTCPDVECTIHEVTATEIETRLNQRELDAVFTYAFDYGRGIDVDVLAEAPVYAAVAENSPLAARSAVTLAELADQPLILLDMDKSTNYFLSLFRDAGLRPRIHRRFGRVEVVRSMVARGHGYTILNQRPAHSLTNDGLSLVALPVTGVRSHLLMGVAHRSGEKLNRKAQAFADACRAVLLPEDGPSVSDM</sequence>
<dbReference type="InterPro" id="IPR005119">
    <property type="entry name" value="LysR_subst-bd"/>
</dbReference>
<evidence type="ECO:0000313" key="8">
    <source>
        <dbReference type="Proteomes" id="UP000260925"/>
    </source>
</evidence>
<comment type="caution">
    <text evidence="7">The sequence shown here is derived from an EMBL/GenBank/DDBJ whole genome shotgun (WGS) entry which is preliminary data.</text>
</comment>
<evidence type="ECO:0000256" key="3">
    <source>
        <dbReference type="ARBA" id="ARBA00023125"/>
    </source>
</evidence>